<dbReference type="EMBL" id="ANOG01001039">
    <property type="protein sequence ID" value="EMI15810.1"/>
    <property type="molecule type" value="Genomic_DNA"/>
</dbReference>
<evidence type="ECO:0000313" key="2">
    <source>
        <dbReference type="EMBL" id="EMI15810.1"/>
    </source>
</evidence>
<reference evidence="2" key="2">
    <citation type="journal article" date="2013" name="Mar. Genomics">
        <title>Expression of sulfatases in Rhodopirellula baltica and the diversity of sulfatases in the genus Rhodopirellula.</title>
        <authorList>
            <person name="Wegner C.E."/>
            <person name="Richter-Heitmann T."/>
            <person name="Klindworth A."/>
            <person name="Klockow C."/>
            <person name="Richter M."/>
            <person name="Achstetter T."/>
            <person name="Glockner F.O."/>
            <person name="Harder J."/>
        </authorList>
    </citation>
    <scope>NUCLEOTIDE SEQUENCE [LARGE SCALE GENOMIC DNA]</scope>
    <source>
        <strain evidence="2">SM1</strain>
    </source>
</reference>
<dbReference type="Proteomes" id="UP000011991">
    <property type="component" value="Unassembled WGS sequence"/>
</dbReference>
<protein>
    <submittedName>
        <fullName evidence="2">Uncharacterized protein</fullName>
    </submittedName>
</protein>
<name>M5R8X1_9BACT</name>
<gene>
    <name evidence="2" type="ORF">RMSM_07266</name>
</gene>
<keyword evidence="3" id="KW-1185">Reference proteome</keyword>
<evidence type="ECO:0000256" key="1">
    <source>
        <dbReference type="SAM" id="MobiDB-lite"/>
    </source>
</evidence>
<feature type="non-terminal residue" evidence="2">
    <location>
        <position position="46"/>
    </location>
</feature>
<organism evidence="2 3">
    <name type="scientific">Rhodopirellula maiorica SM1</name>
    <dbReference type="NCBI Taxonomy" id="1265738"/>
    <lineage>
        <taxon>Bacteria</taxon>
        <taxon>Pseudomonadati</taxon>
        <taxon>Planctomycetota</taxon>
        <taxon>Planctomycetia</taxon>
        <taxon>Pirellulales</taxon>
        <taxon>Pirellulaceae</taxon>
        <taxon>Novipirellula</taxon>
    </lineage>
</organism>
<sequence>MPTIAAEQRKPTGFTPPDHIRCNGKSQFGQDPQILRIVIEERLFKH</sequence>
<reference evidence="2" key="1">
    <citation type="submission" date="2012-12" db="EMBL/GenBank/DDBJ databases">
        <title>Permanent draft genome of Rhodopirellula maiorica strain SM1.</title>
        <authorList>
            <person name="Richter M."/>
            <person name="Richter-Heitmann T."/>
            <person name="Frank C."/>
            <person name="Harder J."/>
            <person name="Glockner F.O."/>
        </authorList>
    </citation>
    <scope>NUCLEOTIDE SEQUENCE</scope>
    <source>
        <strain evidence="2">SM1</strain>
    </source>
</reference>
<proteinExistence type="predicted"/>
<dbReference type="AlphaFoldDB" id="M5R8X1"/>
<comment type="caution">
    <text evidence="2">The sequence shown here is derived from an EMBL/GenBank/DDBJ whole genome shotgun (WGS) entry which is preliminary data.</text>
</comment>
<evidence type="ECO:0000313" key="3">
    <source>
        <dbReference type="Proteomes" id="UP000011991"/>
    </source>
</evidence>
<feature type="region of interest" description="Disordered" evidence="1">
    <location>
        <begin position="1"/>
        <end position="27"/>
    </location>
</feature>
<accession>M5R8X1</accession>